<feature type="compositionally biased region" description="Basic and acidic residues" evidence="3">
    <location>
        <begin position="221"/>
        <end position="232"/>
    </location>
</feature>
<accession>A0A0S6U7N7</accession>
<evidence type="ECO:0000256" key="1">
    <source>
        <dbReference type="ARBA" id="ARBA00024353"/>
    </source>
</evidence>
<name>A0A0S6U7N7_NEOTH</name>
<evidence type="ECO:0000256" key="2">
    <source>
        <dbReference type="ARBA" id="ARBA00024438"/>
    </source>
</evidence>
<feature type="region of interest" description="Disordered" evidence="3">
    <location>
        <begin position="136"/>
        <end position="336"/>
    </location>
</feature>
<feature type="compositionally biased region" description="Polar residues" evidence="3">
    <location>
        <begin position="146"/>
        <end position="156"/>
    </location>
</feature>
<proteinExistence type="inferred from homology"/>
<keyword evidence="4" id="KW-0472">Membrane</keyword>
<dbReference type="InterPro" id="IPR027383">
    <property type="entry name" value="Znf_put"/>
</dbReference>
<dbReference type="EMBL" id="DF238840">
    <property type="protein sequence ID" value="GAF24986.1"/>
    <property type="molecule type" value="Genomic_DNA"/>
</dbReference>
<organism evidence="6">
    <name type="scientific">Moorella thermoacetica Y72</name>
    <dbReference type="NCBI Taxonomy" id="1325331"/>
    <lineage>
        <taxon>Bacteria</taxon>
        <taxon>Bacillati</taxon>
        <taxon>Bacillota</taxon>
        <taxon>Clostridia</taxon>
        <taxon>Neomoorellales</taxon>
        <taxon>Neomoorellaceae</taxon>
        <taxon>Neomoorella</taxon>
    </lineage>
</organism>
<evidence type="ECO:0000256" key="4">
    <source>
        <dbReference type="SAM" id="Phobius"/>
    </source>
</evidence>
<evidence type="ECO:0000259" key="5">
    <source>
        <dbReference type="Pfam" id="PF13490"/>
    </source>
</evidence>
<dbReference type="Proteomes" id="UP000063718">
    <property type="component" value="Unassembled WGS sequence"/>
</dbReference>
<feature type="transmembrane region" description="Helical" evidence="4">
    <location>
        <begin position="86"/>
        <end position="106"/>
    </location>
</feature>
<comment type="similarity">
    <text evidence="1">Belongs to the zinc-associated anti-sigma factor (ZAS) superfamily. Anti-sigma-W factor family.</text>
</comment>
<dbReference type="Gene3D" id="1.10.10.1320">
    <property type="entry name" value="Anti-sigma factor, zinc-finger domain"/>
    <property type="match status" value="1"/>
</dbReference>
<protein>
    <recommendedName>
        <fullName evidence="2">Anti-sigma-W factor RsiW</fullName>
    </recommendedName>
</protein>
<feature type="compositionally biased region" description="Pro residues" evidence="3">
    <location>
        <begin position="319"/>
        <end position="336"/>
    </location>
</feature>
<feature type="domain" description="Putative zinc-finger" evidence="5">
    <location>
        <begin position="3"/>
        <end position="37"/>
    </location>
</feature>
<evidence type="ECO:0000256" key="3">
    <source>
        <dbReference type="SAM" id="MobiDB-lite"/>
    </source>
</evidence>
<feature type="compositionally biased region" description="Polar residues" evidence="3">
    <location>
        <begin position="301"/>
        <end position="318"/>
    </location>
</feature>
<keyword evidence="4" id="KW-0812">Transmembrane</keyword>
<dbReference type="InterPro" id="IPR041916">
    <property type="entry name" value="Anti_sigma_zinc_sf"/>
</dbReference>
<sequence>MNCSQCRQLISPYLDGVLSETIQRALENHLNSCPACREELEAMGQTIEIIRAWSEEELDLPPGFEERLRSRLEECRQPWYRRLSRNWLSLAAAAATIMVVAITARADYLHLGSFRQIAVPHEKQVQELAMTRGDQQVTPLKALPPVTSTDAPQQSAPKVKVKAATTSVRSPVRNLESSHPDPEQQQRKIVPGGTFNLNSRGRVERAAPDQQTVEQSGKGQPDQDKDKGKEKGPGQSRTVLEAGKKEVTPRAGEGVAGGTSTIAGDGPGTVKTPAGDGKEVPPLPPAGGKATLQDLTPGVGRQNSAASPDSSLQNRTLTQPPPAPVAPATIPKPPSP</sequence>
<dbReference type="RefSeq" id="WP_025773098.1">
    <property type="nucleotide sequence ID" value="NZ_DF238840.1"/>
</dbReference>
<reference evidence="6" key="1">
    <citation type="journal article" date="2014" name="Gene">
        <title>Genome-guided analysis of transformation efficiency and carbon dioxide assimilation by Moorella thermoacetica Y72.</title>
        <authorList>
            <person name="Tsukahara K."/>
            <person name="Kita A."/>
            <person name="Nakashimada Y."/>
            <person name="Hoshino T."/>
            <person name="Murakami K."/>
        </authorList>
    </citation>
    <scope>NUCLEOTIDE SEQUENCE [LARGE SCALE GENOMIC DNA]</scope>
    <source>
        <strain evidence="6">Y72</strain>
    </source>
</reference>
<feature type="compositionally biased region" description="Basic and acidic residues" evidence="3">
    <location>
        <begin position="176"/>
        <end position="186"/>
    </location>
</feature>
<keyword evidence="4" id="KW-1133">Transmembrane helix</keyword>
<evidence type="ECO:0000313" key="6">
    <source>
        <dbReference type="EMBL" id="GAF24986.1"/>
    </source>
</evidence>
<gene>
    <name evidence="6" type="ORF">MTY_0314</name>
</gene>
<dbReference type="Pfam" id="PF13490">
    <property type="entry name" value="zf-HC2"/>
    <property type="match status" value="1"/>
</dbReference>
<dbReference type="AlphaFoldDB" id="A0A0S6U7N7"/>